<evidence type="ECO:0000313" key="21">
    <source>
        <dbReference type="Proteomes" id="UP000580250"/>
    </source>
</evidence>
<evidence type="ECO:0000256" key="5">
    <source>
        <dbReference type="ARBA" id="ARBA00022516"/>
    </source>
</evidence>
<evidence type="ECO:0000256" key="19">
    <source>
        <dbReference type="SAM" id="Phobius"/>
    </source>
</evidence>
<keyword evidence="5" id="KW-0444">Lipid biosynthesis</keyword>
<sequence>MATFTDYLSQIIGSEEDALRLLVAILACYPLAIIYRTFIYKLPERFQHAFFVVTGVLLYLFFCGVAIIHTIFSIIIAYLIVNLIPGTALSVAAAHIFFLGHLLIGIWFVESSTYDITWTTPFCILTLKMTALVMDVYDGHLQQQSKTAITDKPNLLEIAAFAFCFSGTLTGPHFSLKRFREFVKGDYLDKERNEVRQSSIMASLQRFCCWCIFCGFV</sequence>
<dbReference type="EC" id="2.3.1.23" evidence="16"/>
<feature type="transmembrane region" description="Helical" evidence="19">
    <location>
        <begin position="18"/>
        <end position="38"/>
    </location>
</feature>
<comment type="subcellular location">
    <subcellularLocation>
        <location evidence="2">Endoplasmic reticulum</location>
    </subcellularLocation>
    <subcellularLocation>
        <location evidence="1">Membrane</location>
        <topology evidence="1">Multi-pass membrane protein</topology>
    </subcellularLocation>
</comment>
<feature type="transmembrane region" description="Helical" evidence="19">
    <location>
        <begin position="87"/>
        <end position="109"/>
    </location>
</feature>
<evidence type="ECO:0000256" key="8">
    <source>
        <dbReference type="ARBA" id="ARBA00022824"/>
    </source>
</evidence>
<dbReference type="GO" id="GO:0047184">
    <property type="term" value="F:1-acylglycerophosphocholine O-acyltransferase activity"/>
    <property type="evidence" value="ECO:0007669"/>
    <property type="project" value="UniProtKB-EC"/>
</dbReference>
<reference evidence="20 21" key="1">
    <citation type="submission" date="2020-08" db="EMBL/GenBank/DDBJ databases">
        <authorList>
            <person name="Koutsovoulos G."/>
            <person name="Danchin GJ E."/>
        </authorList>
    </citation>
    <scope>NUCLEOTIDE SEQUENCE [LARGE SCALE GENOMIC DNA]</scope>
</reference>
<evidence type="ECO:0000256" key="4">
    <source>
        <dbReference type="ARBA" id="ARBA00010323"/>
    </source>
</evidence>
<evidence type="ECO:0000256" key="16">
    <source>
        <dbReference type="ARBA" id="ARBA00026120"/>
    </source>
</evidence>
<dbReference type="GO" id="GO:0030258">
    <property type="term" value="P:lipid modification"/>
    <property type="evidence" value="ECO:0007669"/>
    <property type="project" value="TreeGrafter"/>
</dbReference>
<evidence type="ECO:0000256" key="14">
    <source>
        <dbReference type="ARBA" id="ARBA00023315"/>
    </source>
</evidence>
<dbReference type="OrthoDB" id="5974730at2759"/>
<evidence type="ECO:0000256" key="3">
    <source>
        <dbReference type="ARBA" id="ARBA00005074"/>
    </source>
</evidence>
<evidence type="ECO:0000256" key="1">
    <source>
        <dbReference type="ARBA" id="ARBA00004141"/>
    </source>
</evidence>
<feature type="transmembrane region" description="Helical" evidence="19">
    <location>
        <begin position="154"/>
        <end position="174"/>
    </location>
</feature>
<evidence type="ECO:0000256" key="17">
    <source>
        <dbReference type="ARBA" id="ARBA00038923"/>
    </source>
</evidence>
<evidence type="ECO:0000256" key="9">
    <source>
        <dbReference type="ARBA" id="ARBA00022989"/>
    </source>
</evidence>
<keyword evidence="7 19" id="KW-0812">Transmembrane</keyword>
<dbReference type="AlphaFoldDB" id="A0A6V7W6J9"/>
<accession>A0A6V7W6J9</accession>
<dbReference type="EMBL" id="CAJEWN010000445">
    <property type="protein sequence ID" value="CAD2182817.1"/>
    <property type="molecule type" value="Genomic_DNA"/>
</dbReference>
<comment type="similarity">
    <text evidence="4">Belongs to the membrane-bound acyltransferase family.</text>
</comment>
<evidence type="ECO:0000256" key="2">
    <source>
        <dbReference type="ARBA" id="ARBA00004240"/>
    </source>
</evidence>
<evidence type="ECO:0000256" key="6">
    <source>
        <dbReference type="ARBA" id="ARBA00022679"/>
    </source>
</evidence>
<dbReference type="InterPro" id="IPR004299">
    <property type="entry name" value="MBOAT_fam"/>
</dbReference>
<evidence type="ECO:0000313" key="20">
    <source>
        <dbReference type="EMBL" id="CAD2182817.1"/>
    </source>
</evidence>
<dbReference type="Proteomes" id="UP000580250">
    <property type="component" value="Unassembled WGS sequence"/>
</dbReference>
<comment type="caution">
    <text evidence="20">The sequence shown here is derived from an EMBL/GenBank/DDBJ whole genome shotgun (WGS) entry which is preliminary data.</text>
</comment>
<feature type="transmembrane region" description="Helical" evidence="19">
    <location>
        <begin position="116"/>
        <end position="134"/>
    </location>
</feature>
<name>A0A6V7W6J9_MELEN</name>
<feature type="transmembrane region" description="Helical" evidence="19">
    <location>
        <begin position="50"/>
        <end position="81"/>
    </location>
</feature>
<dbReference type="PANTHER" id="PTHR13906:SF14">
    <property type="entry name" value="LYSOPHOSPHOLIPID ACYLTRANSFERASE 5"/>
    <property type="match status" value="1"/>
</dbReference>
<keyword evidence="13" id="KW-1208">Phospholipid metabolism</keyword>
<evidence type="ECO:0000256" key="15">
    <source>
        <dbReference type="ARBA" id="ARBA00025707"/>
    </source>
</evidence>
<protein>
    <recommendedName>
        <fullName evidence="18">Lysophospholipid acyltransferase 5</fullName>
        <ecNumber evidence="16">2.3.1.23</ecNumber>
        <ecNumber evidence="17">2.3.1.n6</ecNumber>
    </recommendedName>
</protein>
<evidence type="ECO:0000256" key="11">
    <source>
        <dbReference type="ARBA" id="ARBA00023136"/>
    </source>
</evidence>
<evidence type="ECO:0000256" key="7">
    <source>
        <dbReference type="ARBA" id="ARBA00022692"/>
    </source>
</evidence>
<keyword evidence="14" id="KW-0012">Acyltransferase</keyword>
<dbReference type="GO" id="GO:0006656">
    <property type="term" value="P:phosphatidylcholine biosynthetic process"/>
    <property type="evidence" value="ECO:0007669"/>
    <property type="project" value="TreeGrafter"/>
</dbReference>
<dbReference type="EC" id="2.3.1.n6" evidence="17"/>
<evidence type="ECO:0000256" key="12">
    <source>
        <dbReference type="ARBA" id="ARBA00023209"/>
    </source>
</evidence>
<organism evidence="20 21">
    <name type="scientific">Meloidogyne enterolobii</name>
    <name type="common">Root-knot nematode worm</name>
    <name type="synonym">Meloidogyne mayaguensis</name>
    <dbReference type="NCBI Taxonomy" id="390850"/>
    <lineage>
        <taxon>Eukaryota</taxon>
        <taxon>Metazoa</taxon>
        <taxon>Ecdysozoa</taxon>
        <taxon>Nematoda</taxon>
        <taxon>Chromadorea</taxon>
        <taxon>Rhabditida</taxon>
        <taxon>Tylenchina</taxon>
        <taxon>Tylenchomorpha</taxon>
        <taxon>Tylenchoidea</taxon>
        <taxon>Meloidogynidae</taxon>
        <taxon>Meloidogyninae</taxon>
        <taxon>Meloidogyne</taxon>
    </lineage>
</organism>
<proteinExistence type="inferred from homology"/>
<comment type="pathway">
    <text evidence="15">Phospholipid metabolism.</text>
</comment>
<comment type="pathway">
    <text evidence="3">Lipid metabolism; phospholipid metabolism.</text>
</comment>
<dbReference type="InterPro" id="IPR049941">
    <property type="entry name" value="LPLAT_7/PORCN-like"/>
</dbReference>
<evidence type="ECO:0000256" key="13">
    <source>
        <dbReference type="ARBA" id="ARBA00023264"/>
    </source>
</evidence>
<keyword evidence="8" id="KW-0256">Endoplasmic reticulum</keyword>
<evidence type="ECO:0000256" key="18">
    <source>
        <dbReference type="ARBA" id="ARBA00039721"/>
    </source>
</evidence>
<keyword evidence="11 19" id="KW-0472">Membrane</keyword>
<dbReference type="GO" id="GO:0005783">
    <property type="term" value="C:endoplasmic reticulum"/>
    <property type="evidence" value="ECO:0007669"/>
    <property type="project" value="UniProtKB-SubCell"/>
</dbReference>
<keyword evidence="10" id="KW-0443">Lipid metabolism</keyword>
<dbReference type="Pfam" id="PF03062">
    <property type="entry name" value="MBOAT"/>
    <property type="match status" value="1"/>
</dbReference>
<keyword evidence="9 19" id="KW-1133">Transmembrane helix</keyword>
<keyword evidence="12" id="KW-0594">Phospholipid biosynthesis</keyword>
<gene>
    <name evidence="20" type="ORF">MENT_LOCUS35063</name>
</gene>
<dbReference type="GO" id="GO:0016020">
    <property type="term" value="C:membrane"/>
    <property type="evidence" value="ECO:0007669"/>
    <property type="project" value="UniProtKB-SubCell"/>
</dbReference>
<dbReference type="GO" id="GO:0071617">
    <property type="term" value="F:lysophospholipid acyltransferase activity"/>
    <property type="evidence" value="ECO:0007669"/>
    <property type="project" value="TreeGrafter"/>
</dbReference>
<keyword evidence="6" id="KW-0808">Transferase</keyword>
<evidence type="ECO:0000256" key="10">
    <source>
        <dbReference type="ARBA" id="ARBA00023098"/>
    </source>
</evidence>
<dbReference type="PANTHER" id="PTHR13906">
    <property type="entry name" value="PORCUPINE"/>
    <property type="match status" value="1"/>
</dbReference>